<dbReference type="CDD" id="cd04301">
    <property type="entry name" value="NAT_SF"/>
    <property type="match status" value="1"/>
</dbReference>
<dbReference type="AlphaFoldDB" id="I4C642"/>
<dbReference type="PANTHER" id="PTHR43617">
    <property type="entry name" value="L-AMINO ACID N-ACETYLTRANSFERASE"/>
    <property type="match status" value="1"/>
</dbReference>
<gene>
    <name evidence="2" type="ordered locus">Desti_2346</name>
</gene>
<evidence type="ECO:0000259" key="1">
    <source>
        <dbReference type="PROSITE" id="PS51186"/>
    </source>
</evidence>
<proteinExistence type="predicted"/>
<dbReference type="STRING" id="706587.Desti_2346"/>
<organism evidence="2 3">
    <name type="scientific">Desulfomonile tiedjei (strain ATCC 49306 / DSM 6799 / DCB-1)</name>
    <dbReference type="NCBI Taxonomy" id="706587"/>
    <lineage>
        <taxon>Bacteria</taxon>
        <taxon>Pseudomonadati</taxon>
        <taxon>Thermodesulfobacteriota</taxon>
        <taxon>Desulfomonilia</taxon>
        <taxon>Desulfomonilales</taxon>
        <taxon>Desulfomonilaceae</taxon>
        <taxon>Desulfomonile</taxon>
    </lineage>
</organism>
<dbReference type="KEGG" id="dti:Desti_2346"/>
<reference evidence="3" key="1">
    <citation type="submission" date="2012-06" db="EMBL/GenBank/DDBJ databases">
        <title>Complete sequence of chromosome of Desulfomonile tiedjei DSM 6799.</title>
        <authorList>
            <person name="Lucas S."/>
            <person name="Copeland A."/>
            <person name="Lapidus A."/>
            <person name="Glavina del Rio T."/>
            <person name="Dalin E."/>
            <person name="Tice H."/>
            <person name="Bruce D."/>
            <person name="Goodwin L."/>
            <person name="Pitluck S."/>
            <person name="Peters L."/>
            <person name="Ovchinnikova G."/>
            <person name="Zeytun A."/>
            <person name="Lu M."/>
            <person name="Kyrpides N."/>
            <person name="Mavromatis K."/>
            <person name="Ivanova N."/>
            <person name="Brettin T."/>
            <person name="Detter J.C."/>
            <person name="Han C."/>
            <person name="Larimer F."/>
            <person name="Land M."/>
            <person name="Hauser L."/>
            <person name="Markowitz V."/>
            <person name="Cheng J.-F."/>
            <person name="Hugenholtz P."/>
            <person name="Woyke T."/>
            <person name="Wu D."/>
            <person name="Spring S."/>
            <person name="Schroeder M."/>
            <person name="Brambilla E."/>
            <person name="Klenk H.-P."/>
            <person name="Eisen J.A."/>
        </authorList>
    </citation>
    <scope>NUCLEOTIDE SEQUENCE [LARGE SCALE GENOMIC DNA]</scope>
    <source>
        <strain evidence="3">ATCC 49306 / DSM 6799 / DCB-1</strain>
    </source>
</reference>
<dbReference type="SUPFAM" id="SSF55729">
    <property type="entry name" value="Acyl-CoA N-acyltransferases (Nat)"/>
    <property type="match status" value="1"/>
</dbReference>
<keyword evidence="2" id="KW-0808">Transferase</keyword>
<dbReference type="EMBL" id="CP003360">
    <property type="protein sequence ID" value="AFM25033.1"/>
    <property type="molecule type" value="Genomic_DNA"/>
</dbReference>
<dbReference type="OrthoDB" id="5514932at2"/>
<feature type="domain" description="N-acetyltransferase" evidence="1">
    <location>
        <begin position="17"/>
        <end position="162"/>
    </location>
</feature>
<sequence>MAQVQRLTYIDKLGDAYDMGPARDEDRALLIQMYECFVPKAVTQGLPPANPDTRLEWILGLLADGENFLAWQEGKVVGHCSLILDESMTNGEYLIFVSNTHRNRGLGTGLTAMAVERARELGLDTIWLTVEALNFRAIKLYKKIGFVFCDSGERERIMILRL</sequence>
<dbReference type="Gene3D" id="3.40.630.30">
    <property type="match status" value="1"/>
</dbReference>
<protein>
    <submittedName>
        <fullName evidence="2">Sortase-like acyltransferase</fullName>
    </submittedName>
</protein>
<dbReference type="RefSeq" id="WP_014810176.1">
    <property type="nucleotide sequence ID" value="NC_018025.1"/>
</dbReference>
<evidence type="ECO:0000313" key="2">
    <source>
        <dbReference type="EMBL" id="AFM25033.1"/>
    </source>
</evidence>
<dbReference type="Proteomes" id="UP000006055">
    <property type="component" value="Chromosome"/>
</dbReference>
<dbReference type="InterPro" id="IPR050276">
    <property type="entry name" value="MshD_Acetyltransferase"/>
</dbReference>
<dbReference type="Pfam" id="PF00583">
    <property type="entry name" value="Acetyltransf_1"/>
    <property type="match status" value="1"/>
</dbReference>
<keyword evidence="2" id="KW-0012">Acyltransferase</keyword>
<dbReference type="GO" id="GO:0016747">
    <property type="term" value="F:acyltransferase activity, transferring groups other than amino-acyl groups"/>
    <property type="evidence" value="ECO:0007669"/>
    <property type="project" value="InterPro"/>
</dbReference>
<dbReference type="InterPro" id="IPR000182">
    <property type="entry name" value="GNAT_dom"/>
</dbReference>
<evidence type="ECO:0000313" key="3">
    <source>
        <dbReference type="Proteomes" id="UP000006055"/>
    </source>
</evidence>
<dbReference type="InterPro" id="IPR016181">
    <property type="entry name" value="Acyl_CoA_acyltransferase"/>
</dbReference>
<dbReference type="eggNOG" id="COG0456">
    <property type="taxonomic scope" value="Bacteria"/>
</dbReference>
<accession>I4C642</accession>
<dbReference type="HOGENOM" id="CLU_102818_0_0_7"/>
<name>I4C642_DESTA</name>
<keyword evidence="3" id="KW-1185">Reference proteome</keyword>
<dbReference type="PROSITE" id="PS51186">
    <property type="entry name" value="GNAT"/>
    <property type="match status" value="1"/>
</dbReference>